<dbReference type="InterPro" id="IPR006527">
    <property type="entry name" value="F-box-assoc_dom_typ1"/>
</dbReference>
<comment type="caution">
    <text evidence="2">The sequence shown here is derived from an EMBL/GenBank/DDBJ whole genome shotgun (WGS) entry which is preliminary data.</text>
</comment>
<evidence type="ECO:0000313" key="3">
    <source>
        <dbReference type="Proteomes" id="UP001558713"/>
    </source>
</evidence>
<gene>
    <name evidence="2" type="ORF">V5N11_031123</name>
</gene>
<dbReference type="InterPro" id="IPR011043">
    <property type="entry name" value="Gal_Oxase/kelch_b-propeller"/>
</dbReference>
<sequence>MFDKAAKQLLFLTLTEKLCLLNVNLDNGTPSTEVIGELSLNKVNIEKVSHCDGLLLCTIEKDPRIVVWNPCTGQTKWIQRGKNHCTHFVLGFYQDNKSCDKSYKILSNNCFNGEFDICDINYNSWRKLDVTLILYLHFVDYGYSVSLKGKSYWFAYDSSGQYILISFDYTTERFEHLSLPCHEFIISFWRELSMLLQRRNTSRGELWVAKKIDDETKEMSWSKLLEVEVGIRHD</sequence>
<dbReference type="InterPro" id="IPR050796">
    <property type="entry name" value="SCF_F-box_component"/>
</dbReference>
<name>A0ABD1A885_CARAN</name>
<evidence type="ECO:0000259" key="1">
    <source>
        <dbReference type="Pfam" id="PF07734"/>
    </source>
</evidence>
<dbReference type="Pfam" id="PF07734">
    <property type="entry name" value="FBA_1"/>
    <property type="match status" value="1"/>
</dbReference>
<proteinExistence type="predicted"/>
<keyword evidence="3" id="KW-1185">Reference proteome</keyword>
<feature type="domain" description="F-box associated beta-propeller type 1" evidence="1">
    <location>
        <begin position="12"/>
        <end position="228"/>
    </location>
</feature>
<dbReference type="NCBIfam" id="TIGR01640">
    <property type="entry name" value="F_box_assoc_1"/>
    <property type="match status" value="1"/>
</dbReference>
<dbReference type="EMBL" id="JBANAX010000737">
    <property type="protein sequence ID" value="KAL1195031.1"/>
    <property type="molecule type" value="Genomic_DNA"/>
</dbReference>
<dbReference type="Proteomes" id="UP001558713">
    <property type="component" value="Unassembled WGS sequence"/>
</dbReference>
<reference evidence="2 3" key="1">
    <citation type="submission" date="2024-04" db="EMBL/GenBank/DDBJ databases">
        <title>Genome assembly C_amara_ONT_v2.</title>
        <authorList>
            <person name="Yant L."/>
            <person name="Moore C."/>
            <person name="Slenker M."/>
        </authorList>
    </citation>
    <scope>NUCLEOTIDE SEQUENCE [LARGE SCALE GENOMIC DNA]</scope>
    <source>
        <tissue evidence="2">Leaf</tissue>
    </source>
</reference>
<organism evidence="2 3">
    <name type="scientific">Cardamine amara subsp. amara</name>
    <dbReference type="NCBI Taxonomy" id="228776"/>
    <lineage>
        <taxon>Eukaryota</taxon>
        <taxon>Viridiplantae</taxon>
        <taxon>Streptophyta</taxon>
        <taxon>Embryophyta</taxon>
        <taxon>Tracheophyta</taxon>
        <taxon>Spermatophyta</taxon>
        <taxon>Magnoliopsida</taxon>
        <taxon>eudicotyledons</taxon>
        <taxon>Gunneridae</taxon>
        <taxon>Pentapetalae</taxon>
        <taxon>rosids</taxon>
        <taxon>malvids</taxon>
        <taxon>Brassicales</taxon>
        <taxon>Brassicaceae</taxon>
        <taxon>Cardamineae</taxon>
        <taxon>Cardamine</taxon>
    </lineage>
</organism>
<protein>
    <submittedName>
        <fullName evidence="2">F-box protein</fullName>
    </submittedName>
</protein>
<dbReference type="PANTHER" id="PTHR31672">
    <property type="entry name" value="BNACNNG10540D PROTEIN"/>
    <property type="match status" value="1"/>
</dbReference>
<dbReference type="SUPFAM" id="SSF50965">
    <property type="entry name" value="Galactose oxidase, central domain"/>
    <property type="match status" value="1"/>
</dbReference>
<evidence type="ECO:0000313" key="2">
    <source>
        <dbReference type="EMBL" id="KAL1195031.1"/>
    </source>
</evidence>
<dbReference type="AlphaFoldDB" id="A0ABD1A885"/>
<accession>A0ABD1A885</accession>
<dbReference type="PANTHER" id="PTHR31672:SF13">
    <property type="entry name" value="F-BOX PROTEIN CPR30-LIKE"/>
    <property type="match status" value="1"/>
</dbReference>
<dbReference type="InterPro" id="IPR017451">
    <property type="entry name" value="F-box-assoc_interact_dom"/>
</dbReference>